<protein>
    <submittedName>
        <fullName evidence="3">Uncharacterized protein</fullName>
    </submittedName>
</protein>
<reference evidence="3" key="1">
    <citation type="submission" date="2022-11" db="UniProtKB">
        <authorList>
            <consortium name="WormBaseParasite"/>
        </authorList>
    </citation>
    <scope>IDENTIFICATION</scope>
</reference>
<evidence type="ECO:0000313" key="3">
    <source>
        <dbReference type="WBParaSite" id="ACRNAN_scaffold5017.g29761.t1"/>
    </source>
</evidence>
<evidence type="ECO:0000256" key="1">
    <source>
        <dbReference type="SAM" id="SignalP"/>
    </source>
</evidence>
<sequence length="168" mass="19793">MKFFHFLALLVFIFVNEVNGKEASDDLLIEAFLGNKKSNISESTDLKLQRTYYCAEYCVSSNCQETLETKCFDIEGSFLIKKEVSSKVTLHWTDKILLLLVLFGNILMCKRRRGHYTVNQVVNETDSFYTSDYDHYVYDRHMYPKLTPYKKGGKKMFMAYDEDLKFIY</sequence>
<accession>A0A914DZV9</accession>
<proteinExistence type="predicted"/>
<evidence type="ECO:0000313" key="2">
    <source>
        <dbReference type="Proteomes" id="UP000887540"/>
    </source>
</evidence>
<dbReference type="Proteomes" id="UP000887540">
    <property type="component" value="Unplaced"/>
</dbReference>
<feature type="chain" id="PRO_5037161655" evidence="1">
    <location>
        <begin position="21"/>
        <end position="168"/>
    </location>
</feature>
<keyword evidence="2" id="KW-1185">Reference proteome</keyword>
<feature type="signal peptide" evidence="1">
    <location>
        <begin position="1"/>
        <end position="20"/>
    </location>
</feature>
<keyword evidence="1" id="KW-0732">Signal</keyword>
<dbReference type="AlphaFoldDB" id="A0A914DZV9"/>
<organism evidence="2 3">
    <name type="scientific">Acrobeloides nanus</name>
    <dbReference type="NCBI Taxonomy" id="290746"/>
    <lineage>
        <taxon>Eukaryota</taxon>
        <taxon>Metazoa</taxon>
        <taxon>Ecdysozoa</taxon>
        <taxon>Nematoda</taxon>
        <taxon>Chromadorea</taxon>
        <taxon>Rhabditida</taxon>
        <taxon>Tylenchina</taxon>
        <taxon>Cephalobomorpha</taxon>
        <taxon>Cephaloboidea</taxon>
        <taxon>Cephalobidae</taxon>
        <taxon>Acrobeloides</taxon>
    </lineage>
</organism>
<dbReference type="WBParaSite" id="ACRNAN_scaffold5017.g29761.t1">
    <property type="protein sequence ID" value="ACRNAN_scaffold5017.g29761.t1"/>
    <property type="gene ID" value="ACRNAN_scaffold5017.g29761"/>
</dbReference>
<name>A0A914DZV9_9BILA</name>